<dbReference type="InterPro" id="IPR022500">
    <property type="entry name" value="PRTRC_ThiF"/>
</dbReference>
<gene>
    <name evidence="2" type="ORF">NHN17_09955</name>
</gene>
<dbReference type="Proteomes" id="UP001524460">
    <property type="component" value="Unassembled WGS sequence"/>
</dbReference>
<feature type="domain" description="THIF-type NAD/FAD binding fold" evidence="1">
    <location>
        <begin position="15"/>
        <end position="214"/>
    </location>
</feature>
<organism evidence="2 3">
    <name type="scientific">Photobacterium pectinilyticum</name>
    <dbReference type="NCBI Taxonomy" id="2906793"/>
    <lineage>
        <taxon>Bacteria</taxon>
        <taxon>Pseudomonadati</taxon>
        <taxon>Pseudomonadota</taxon>
        <taxon>Gammaproteobacteria</taxon>
        <taxon>Vibrionales</taxon>
        <taxon>Vibrionaceae</taxon>
        <taxon>Photobacterium</taxon>
    </lineage>
</organism>
<dbReference type="EMBL" id="JANEYT010000018">
    <property type="protein sequence ID" value="MCQ1058381.1"/>
    <property type="molecule type" value="Genomic_DNA"/>
</dbReference>
<dbReference type="NCBIfam" id="TIGR03736">
    <property type="entry name" value="PRTRC_ThiF"/>
    <property type="match status" value="1"/>
</dbReference>
<dbReference type="SUPFAM" id="SSF69572">
    <property type="entry name" value="Activating enzymes of the ubiquitin-like proteins"/>
    <property type="match status" value="1"/>
</dbReference>
<name>A0ABT1N0X4_9GAMM</name>
<evidence type="ECO:0000313" key="3">
    <source>
        <dbReference type="Proteomes" id="UP001524460"/>
    </source>
</evidence>
<dbReference type="Pfam" id="PF00899">
    <property type="entry name" value="ThiF"/>
    <property type="match status" value="1"/>
</dbReference>
<protein>
    <submittedName>
        <fullName evidence="2">PRTRC system ThiF family protein</fullName>
    </submittedName>
</protein>
<evidence type="ECO:0000259" key="1">
    <source>
        <dbReference type="Pfam" id="PF00899"/>
    </source>
</evidence>
<comment type="caution">
    <text evidence="2">The sequence shown here is derived from an EMBL/GenBank/DDBJ whole genome shotgun (WGS) entry which is preliminary data.</text>
</comment>
<dbReference type="CDD" id="cd01483">
    <property type="entry name" value="E1_enzyme_family"/>
    <property type="match status" value="1"/>
</dbReference>
<proteinExistence type="predicted"/>
<reference evidence="2 3" key="1">
    <citation type="submission" date="2022-07" db="EMBL/GenBank/DDBJ databases">
        <title>Photobacterium pectinilyticum sp. nov., a marine bacterium isolated from surface seawater of Qingdao offshore.</title>
        <authorList>
            <person name="Wang X."/>
        </authorList>
    </citation>
    <scope>NUCLEOTIDE SEQUENCE [LARGE SCALE GENOMIC DNA]</scope>
    <source>
        <strain evidence="2 3">ZSDE20</strain>
    </source>
</reference>
<dbReference type="RefSeq" id="WP_255042258.1">
    <property type="nucleotide sequence ID" value="NZ_JANEYT010000018.1"/>
</dbReference>
<dbReference type="Gene3D" id="3.40.50.720">
    <property type="entry name" value="NAD(P)-binding Rossmann-like Domain"/>
    <property type="match status" value="1"/>
</dbReference>
<dbReference type="InterPro" id="IPR000594">
    <property type="entry name" value="ThiF_NAD_FAD-bd"/>
</dbReference>
<dbReference type="InterPro" id="IPR035985">
    <property type="entry name" value="Ubiquitin-activating_enz"/>
</dbReference>
<evidence type="ECO:0000313" key="2">
    <source>
        <dbReference type="EMBL" id="MCQ1058381.1"/>
    </source>
</evidence>
<accession>A0ABT1N0X4</accession>
<sequence>MRSYKLSESMSGFSRKVTVALVGAGGTGSHALTCLFQMSAVSQRLGGHGLDVTVYDPKTVSGPNIGRQSFWNDRDIGHFKASLLVNRFNQFGEVNWKARNECFTGQINYDLVITTVDSASARVKIAKELNRYSNRGGLWLDLGNSRACGQAILGSQADGDGIDTLPSPYQLFGQAWESVDETKQVEPSCSTQEAIEKQTFGVNQKLATDAISMLLFPLFKKGEISNHGLFFDMDTLTSYPLAIDPQQWAIYGFTSNQAA</sequence>
<keyword evidence="3" id="KW-1185">Reference proteome</keyword>